<accession>A0ABQ2DK59</accession>
<dbReference type="InterPro" id="IPR043502">
    <property type="entry name" value="DNA/RNA_pol_sf"/>
</dbReference>
<dbReference type="Proteomes" id="UP000632222">
    <property type="component" value="Unassembled WGS sequence"/>
</dbReference>
<name>A0ABQ2DK59_9DEIO</name>
<dbReference type="SUPFAM" id="SSF56672">
    <property type="entry name" value="DNA/RNA polymerases"/>
    <property type="match status" value="1"/>
</dbReference>
<feature type="domain" description="Reverse transcriptase" evidence="1">
    <location>
        <begin position="93"/>
        <end position="333"/>
    </location>
</feature>
<dbReference type="CDD" id="cd01651">
    <property type="entry name" value="RT_G2_intron"/>
    <property type="match status" value="1"/>
</dbReference>
<dbReference type="InterPro" id="IPR000477">
    <property type="entry name" value="RT_dom"/>
</dbReference>
<dbReference type="NCBIfam" id="TIGR04416">
    <property type="entry name" value="group_II_RT_mat"/>
    <property type="match status" value="1"/>
</dbReference>
<dbReference type="PANTHER" id="PTHR34047">
    <property type="entry name" value="NUCLEAR INTRON MATURASE 1, MITOCHONDRIAL-RELATED"/>
    <property type="match status" value="1"/>
</dbReference>
<dbReference type="Pfam" id="PF13655">
    <property type="entry name" value="RVT_N"/>
    <property type="match status" value="1"/>
</dbReference>
<organism evidence="2 3">
    <name type="scientific">Deinococcus roseus</name>
    <dbReference type="NCBI Taxonomy" id="392414"/>
    <lineage>
        <taxon>Bacteria</taxon>
        <taxon>Thermotogati</taxon>
        <taxon>Deinococcota</taxon>
        <taxon>Deinococci</taxon>
        <taxon>Deinococcales</taxon>
        <taxon>Deinococcaceae</taxon>
        <taxon>Deinococcus</taxon>
    </lineage>
</organism>
<dbReference type="PANTHER" id="PTHR34047:SF10">
    <property type="entry name" value="GROUP II INTRON-ASSOCIATED OPEN READING FRAME"/>
    <property type="match status" value="1"/>
</dbReference>
<dbReference type="RefSeq" id="WP_189009371.1">
    <property type="nucleotide sequence ID" value="NZ_BMOD01000050.1"/>
</dbReference>
<dbReference type="InterPro" id="IPR002711">
    <property type="entry name" value="HNH"/>
</dbReference>
<reference evidence="3" key="1">
    <citation type="journal article" date="2019" name="Int. J. Syst. Evol. Microbiol.">
        <title>The Global Catalogue of Microorganisms (GCM) 10K type strain sequencing project: providing services to taxonomists for standard genome sequencing and annotation.</title>
        <authorList>
            <consortium name="The Broad Institute Genomics Platform"/>
            <consortium name="The Broad Institute Genome Sequencing Center for Infectious Disease"/>
            <person name="Wu L."/>
            <person name="Ma J."/>
        </authorList>
    </citation>
    <scope>NUCLEOTIDE SEQUENCE [LARGE SCALE GENOMIC DNA]</scope>
    <source>
        <strain evidence="3">JCM 14370</strain>
    </source>
</reference>
<dbReference type="Pfam" id="PF01844">
    <property type="entry name" value="HNH"/>
    <property type="match status" value="1"/>
</dbReference>
<evidence type="ECO:0000313" key="3">
    <source>
        <dbReference type="Proteomes" id="UP000632222"/>
    </source>
</evidence>
<dbReference type="SMART" id="SM00507">
    <property type="entry name" value="HNHc"/>
    <property type="match status" value="1"/>
</dbReference>
<keyword evidence="2" id="KW-0548">Nucleotidyltransferase</keyword>
<dbReference type="InterPro" id="IPR013597">
    <property type="entry name" value="Mat_intron_G2"/>
</dbReference>
<dbReference type="InterPro" id="IPR003615">
    <property type="entry name" value="HNH_nuc"/>
</dbReference>
<dbReference type="GO" id="GO:0003964">
    <property type="term" value="F:RNA-directed DNA polymerase activity"/>
    <property type="evidence" value="ECO:0007669"/>
    <property type="project" value="UniProtKB-KW"/>
</dbReference>
<sequence>MLVIEQTRGQPLKWQNINWTAVEGEVRRLQERIFRAAQNGEHAKVKNLQKLLVRSTAAKMLATRQATQQNQGKHTPGVDGVVIDTPEARVQLLEEGLNLRGYRPMPVRRVYIPKANGKTRPLGIPTIKDRVMQAIVKFALEPEWESRFEANSYGFRPGRSTMDAITAIHTTMNQRGCSEWVLDADISGCFDNISHDALLKKLPVFTTVIRRWLKAGVVEFGRRKDSQSGTPQGGIISPLLANIALNGLERLFGAENARGKPVSPALRKGLNRGLSVIRYADDFVVTAPSKEVLEEYVMPKLTDFLRQRGLELSEAKTRIVHVDEGFDFLGFTVRRFKGTLLTKPQKEKVLHHLRSIKTYLKRHHQTEATQVIHDLNPVIRGWSNYYRHCAGKGNFDKADHRTWEMLWVWAKRRHPNKPAKWVKQRYFRNDGLWTFHEGNAQLLRRSATPITRFTKVEGRSSPFDPAIREYWRIRQKRNVARQTHQKDRLALLRIQEGMCGLCRLPLDAEDTDNHHVSPKHAGGPDTLDNRMLVHRWCHHAHHQRVGYKGLKA</sequence>
<dbReference type="EMBL" id="BMOD01000050">
    <property type="protein sequence ID" value="GGJ59332.1"/>
    <property type="molecule type" value="Genomic_DNA"/>
</dbReference>
<dbReference type="InterPro" id="IPR051083">
    <property type="entry name" value="GrpII_Intron_Splice-Mob/Def"/>
</dbReference>
<dbReference type="CDD" id="cd00085">
    <property type="entry name" value="HNHc"/>
    <property type="match status" value="1"/>
</dbReference>
<evidence type="ECO:0000313" key="2">
    <source>
        <dbReference type="EMBL" id="GGJ59332.1"/>
    </source>
</evidence>
<dbReference type="Pfam" id="PF08388">
    <property type="entry name" value="GIIM"/>
    <property type="match status" value="1"/>
</dbReference>
<protein>
    <submittedName>
        <fullName evidence="2">Group II intron reverse transcriptase/maturase</fullName>
    </submittedName>
</protein>
<gene>
    <name evidence="2" type="ORF">GCM10008938_51840</name>
</gene>
<dbReference type="InterPro" id="IPR030931">
    <property type="entry name" value="Group_II_RT_mat"/>
</dbReference>
<comment type="caution">
    <text evidence="2">The sequence shown here is derived from an EMBL/GenBank/DDBJ whole genome shotgun (WGS) entry which is preliminary data.</text>
</comment>
<proteinExistence type="predicted"/>
<keyword evidence="3" id="KW-1185">Reference proteome</keyword>
<dbReference type="Pfam" id="PF00078">
    <property type="entry name" value="RVT_1"/>
    <property type="match status" value="1"/>
</dbReference>
<dbReference type="InterPro" id="IPR025960">
    <property type="entry name" value="RVT_N"/>
</dbReference>
<keyword evidence="2" id="KW-0695">RNA-directed DNA polymerase</keyword>
<dbReference type="PROSITE" id="PS50878">
    <property type="entry name" value="RT_POL"/>
    <property type="match status" value="1"/>
</dbReference>
<evidence type="ECO:0000259" key="1">
    <source>
        <dbReference type="PROSITE" id="PS50878"/>
    </source>
</evidence>
<dbReference type="Gene3D" id="1.10.30.50">
    <property type="match status" value="1"/>
</dbReference>
<keyword evidence="2" id="KW-0808">Transferase</keyword>